<keyword evidence="2" id="KW-1185">Reference proteome</keyword>
<dbReference type="AlphaFoldDB" id="A0A841QCI2"/>
<accession>A0A841QCI2</accession>
<evidence type="ECO:0000313" key="2">
    <source>
        <dbReference type="Proteomes" id="UP000578000"/>
    </source>
</evidence>
<gene>
    <name evidence="1" type="ORF">HNR55_000683</name>
</gene>
<sequence length="56" mass="6094">MPDLSTGKERNRATFQPPAKITPERKFFVDVTASLPVKAPLIHADGSMPCKVAAKE</sequence>
<comment type="caution">
    <text evidence="1">The sequence shown here is derived from an EMBL/GenBank/DDBJ whole genome shotgun (WGS) entry which is preliminary data.</text>
</comment>
<organism evidence="1 2">
    <name type="scientific">Acetobacter lovaniensis</name>
    <dbReference type="NCBI Taxonomy" id="104100"/>
    <lineage>
        <taxon>Bacteria</taxon>
        <taxon>Pseudomonadati</taxon>
        <taxon>Pseudomonadota</taxon>
        <taxon>Alphaproteobacteria</taxon>
        <taxon>Acetobacterales</taxon>
        <taxon>Acetobacteraceae</taxon>
        <taxon>Acetobacter</taxon>
    </lineage>
</organism>
<proteinExistence type="predicted"/>
<protein>
    <submittedName>
        <fullName evidence="1">Uncharacterized protein</fullName>
    </submittedName>
</protein>
<dbReference type="EMBL" id="JACHIE010000002">
    <property type="protein sequence ID" value="MBB6456116.1"/>
    <property type="molecule type" value="Genomic_DNA"/>
</dbReference>
<dbReference type="Proteomes" id="UP000578000">
    <property type="component" value="Unassembled WGS sequence"/>
</dbReference>
<name>A0A841QCI2_9PROT</name>
<evidence type="ECO:0000313" key="1">
    <source>
        <dbReference type="EMBL" id="MBB6456116.1"/>
    </source>
</evidence>
<reference evidence="1 2" key="1">
    <citation type="submission" date="2020-08" db="EMBL/GenBank/DDBJ databases">
        <title>Genomic Encyclopedia of Type Strains, Phase IV (KMG-IV): sequencing the most valuable type-strain genomes for metagenomic binning, comparative biology and taxonomic classification.</title>
        <authorList>
            <person name="Goeker M."/>
        </authorList>
    </citation>
    <scope>NUCLEOTIDE SEQUENCE [LARGE SCALE GENOMIC DNA]</scope>
    <source>
        <strain evidence="1 2">DSM 4491</strain>
    </source>
</reference>